<name>A0A4Y3WVM7_9PSEU</name>
<dbReference type="GO" id="GO:0005737">
    <property type="term" value="C:cytoplasm"/>
    <property type="evidence" value="ECO:0007669"/>
    <property type="project" value="UniProtKB-SubCell"/>
</dbReference>
<evidence type="ECO:0000313" key="8">
    <source>
        <dbReference type="EMBL" id="GEC22140.1"/>
    </source>
</evidence>
<evidence type="ECO:0000256" key="3">
    <source>
        <dbReference type="ARBA" id="ARBA00011738"/>
    </source>
</evidence>
<feature type="domain" description="PhoU" evidence="7">
    <location>
        <begin position="18"/>
        <end position="105"/>
    </location>
</feature>
<dbReference type="NCBIfam" id="TIGR02135">
    <property type="entry name" value="phoU_full"/>
    <property type="match status" value="1"/>
</dbReference>
<feature type="domain" description="PhoU" evidence="7">
    <location>
        <begin position="123"/>
        <end position="204"/>
    </location>
</feature>
<comment type="similarity">
    <text evidence="2">Belongs to the PhoU family.</text>
</comment>
<comment type="subcellular location">
    <subcellularLocation>
        <location evidence="1">Cytoplasm</location>
    </subcellularLocation>
</comment>
<comment type="caution">
    <text evidence="8">The sequence shown here is derived from an EMBL/GenBank/DDBJ whole genome shotgun (WGS) entry which is preliminary data.</text>
</comment>
<sequence length="219" mass="24097">MVPAPLPQQLADLSDLVGRMCTHAAGSLQSATAALLECRERLALQVIAREPELDALRVETEELARDALLFHQPVAGDLRSVVSTLRSAGDIDRMNRLALHVAEAVQRRHPAPTLPPEVRDDFAEMGRVAVALAVKAADVVRSRNVVRAIELDHDDDAMDVLHRRMFEVLMDPHWPHGVATAVDVTLLARYYERFADHAVAVARETVYAVTGEEPDAIPI</sequence>
<evidence type="ECO:0000256" key="5">
    <source>
        <dbReference type="ARBA" id="ARBA00022490"/>
    </source>
</evidence>
<dbReference type="GO" id="GO:0030643">
    <property type="term" value="P:intracellular phosphate ion homeostasis"/>
    <property type="evidence" value="ECO:0007669"/>
    <property type="project" value="InterPro"/>
</dbReference>
<keyword evidence="9" id="KW-1185">Reference proteome</keyword>
<organism evidence="8 9">
    <name type="scientific">Pseudonocardia hydrocarbonoxydans</name>
    <dbReference type="NCBI Taxonomy" id="76726"/>
    <lineage>
        <taxon>Bacteria</taxon>
        <taxon>Bacillati</taxon>
        <taxon>Actinomycetota</taxon>
        <taxon>Actinomycetes</taxon>
        <taxon>Pseudonocardiales</taxon>
        <taxon>Pseudonocardiaceae</taxon>
        <taxon>Pseudonocardia</taxon>
    </lineage>
</organism>
<dbReference type="Pfam" id="PF01895">
    <property type="entry name" value="PhoU"/>
    <property type="match status" value="2"/>
</dbReference>
<dbReference type="Gene3D" id="1.20.58.220">
    <property type="entry name" value="Phosphate transport system protein phou homolog 2, domain 2"/>
    <property type="match status" value="1"/>
</dbReference>
<evidence type="ECO:0000313" key="9">
    <source>
        <dbReference type="Proteomes" id="UP000320338"/>
    </source>
</evidence>
<keyword evidence="5" id="KW-0963">Cytoplasm</keyword>
<dbReference type="PANTHER" id="PTHR42930">
    <property type="entry name" value="PHOSPHATE-SPECIFIC TRANSPORT SYSTEM ACCESSORY PROTEIN PHOU"/>
    <property type="match status" value="1"/>
</dbReference>
<dbReference type="InterPro" id="IPR038078">
    <property type="entry name" value="PhoU-like_sf"/>
</dbReference>
<dbReference type="AlphaFoldDB" id="A0A4Y3WVM7"/>
<dbReference type="SUPFAM" id="SSF109755">
    <property type="entry name" value="PhoU-like"/>
    <property type="match status" value="1"/>
</dbReference>
<keyword evidence="6" id="KW-0592">Phosphate transport</keyword>
<dbReference type="GO" id="GO:0045936">
    <property type="term" value="P:negative regulation of phosphate metabolic process"/>
    <property type="evidence" value="ECO:0007669"/>
    <property type="project" value="InterPro"/>
</dbReference>
<proteinExistence type="inferred from homology"/>
<reference evidence="8 9" key="1">
    <citation type="submission" date="2019-06" db="EMBL/GenBank/DDBJ databases">
        <title>Whole genome shotgun sequence of Pseudonocardia hydrocarbonoxydans NBRC 14498.</title>
        <authorList>
            <person name="Hosoyama A."/>
            <person name="Uohara A."/>
            <person name="Ohji S."/>
            <person name="Ichikawa N."/>
        </authorList>
    </citation>
    <scope>NUCLEOTIDE SEQUENCE [LARGE SCALE GENOMIC DNA]</scope>
    <source>
        <strain evidence="8 9">NBRC 14498</strain>
    </source>
</reference>
<evidence type="ECO:0000256" key="2">
    <source>
        <dbReference type="ARBA" id="ARBA00008107"/>
    </source>
</evidence>
<dbReference type="RefSeq" id="WP_246086062.1">
    <property type="nucleotide sequence ID" value="NZ_BAAARZ010000045.1"/>
</dbReference>
<dbReference type="InterPro" id="IPR028366">
    <property type="entry name" value="PhoU"/>
</dbReference>
<dbReference type="InterPro" id="IPR026022">
    <property type="entry name" value="PhoU_dom"/>
</dbReference>
<accession>A0A4Y3WVM7</accession>
<gene>
    <name evidence="8" type="ORF">PHY01_44230</name>
</gene>
<dbReference type="Proteomes" id="UP000320338">
    <property type="component" value="Unassembled WGS sequence"/>
</dbReference>
<protein>
    <submittedName>
        <fullName evidence="8">Phosphate transport system regulatory protein PhoU</fullName>
    </submittedName>
</protein>
<evidence type="ECO:0000256" key="6">
    <source>
        <dbReference type="ARBA" id="ARBA00022592"/>
    </source>
</evidence>
<dbReference type="EMBL" id="BJNG01000040">
    <property type="protein sequence ID" value="GEC22140.1"/>
    <property type="molecule type" value="Genomic_DNA"/>
</dbReference>
<evidence type="ECO:0000256" key="1">
    <source>
        <dbReference type="ARBA" id="ARBA00004496"/>
    </source>
</evidence>
<keyword evidence="4" id="KW-0813">Transport</keyword>
<evidence type="ECO:0000256" key="4">
    <source>
        <dbReference type="ARBA" id="ARBA00022448"/>
    </source>
</evidence>
<dbReference type="GO" id="GO:0006817">
    <property type="term" value="P:phosphate ion transport"/>
    <property type="evidence" value="ECO:0007669"/>
    <property type="project" value="UniProtKB-KW"/>
</dbReference>
<comment type="subunit">
    <text evidence="3">Homodimer.</text>
</comment>
<dbReference type="PANTHER" id="PTHR42930:SF3">
    <property type="entry name" value="PHOSPHATE-SPECIFIC TRANSPORT SYSTEM ACCESSORY PROTEIN PHOU"/>
    <property type="match status" value="1"/>
</dbReference>
<dbReference type="FunFam" id="1.20.58.220:FF:000004">
    <property type="entry name" value="Phosphate-specific transport system accessory protein PhoU"/>
    <property type="match status" value="1"/>
</dbReference>
<evidence type="ECO:0000259" key="7">
    <source>
        <dbReference type="Pfam" id="PF01895"/>
    </source>
</evidence>